<comment type="caution">
    <text evidence="3">The sequence shown here is derived from an EMBL/GenBank/DDBJ whole genome shotgun (WGS) entry which is preliminary data.</text>
</comment>
<protein>
    <submittedName>
        <fullName evidence="3">Uncharacterized protein</fullName>
    </submittedName>
</protein>
<evidence type="ECO:0000256" key="1">
    <source>
        <dbReference type="SAM" id="Coils"/>
    </source>
</evidence>
<dbReference type="EMBL" id="JABEXW010000426">
    <property type="protein sequence ID" value="KAF4964135.1"/>
    <property type="molecule type" value="Genomic_DNA"/>
</dbReference>
<reference evidence="3" key="1">
    <citation type="journal article" date="2020" name="BMC Genomics">
        <title>Correction to: Identification and distribution of gene clusters required for synthesis of sphingolipid metabolism inhibitors in diverse species of the filamentous fungus Fusarium.</title>
        <authorList>
            <person name="Kim H.S."/>
            <person name="Lohmar J.M."/>
            <person name="Busman M."/>
            <person name="Brown D.W."/>
            <person name="Naumann T.A."/>
            <person name="Divon H.H."/>
            <person name="Lysoe E."/>
            <person name="Uhlig S."/>
            <person name="Proctor R.H."/>
        </authorList>
    </citation>
    <scope>NUCLEOTIDE SEQUENCE</scope>
    <source>
        <strain evidence="3">NRRL 20472</strain>
    </source>
</reference>
<keyword evidence="1" id="KW-0175">Coiled coil</keyword>
<organism evidence="3 4">
    <name type="scientific">Fusarium sarcochroum</name>
    <dbReference type="NCBI Taxonomy" id="1208366"/>
    <lineage>
        <taxon>Eukaryota</taxon>
        <taxon>Fungi</taxon>
        <taxon>Dikarya</taxon>
        <taxon>Ascomycota</taxon>
        <taxon>Pezizomycotina</taxon>
        <taxon>Sordariomycetes</taxon>
        <taxon>Hypocreomycetidae</taxon>
        <taxon>Hypocreales</taxon>
        <taxon>Nectriaceae</taxon>
        <taxon>Fusarium</taxon>
        <taxon>Fusarium lateritium species complex</taxon>
    </lineage>
</organism>
<accession>A0A8H4TU98</accession>
<reference evidence="3" key="2">
    <citation type="submission" date="2020-05" db="EMBL/GenBank/DDBJ databases">
        <authorList>
            <person name="Kim H.-S."/>
            <person name="Proctor R.H."/>
            <person name="Brown D.W."/>
        </authorList>
    </citation>
    <scope>NUCLEOTIDE SEQUENCE</scope>
    <source>
        <strain evidence="3">NRRL 20472</strain>
    </source>
</reference>
<dbReference type="AlphaFoldDB" id="A0A8H4TU98"/>
<feature type="compositionally biased region" description="Basic and acidic residues" evidence="2">
    <location>
        <begin position="253"/>
        <end position="262"/>
    </location>
</feature>
<evidence type="ECO:0000313" key="4">
    <source>
        <dbReference type="Proteomes" id="UP000622797"/>
    </source>
</evidence>
<dbReference type="Proteomes" id="UP000622797">
    <property type="component" value="Unassembled WGS sequence"/>
</dbReference>
<sequence length="376" mass="43743">MDRRFDAQLEYVLNLVRDTVAPDAIPMGNAIQDLNADSHGKRIHESIETLRKDFESFMANNRHDHTPEYHDGHTQLVAAITTLVTSLGDFAKGKQLDEMSRKLDDNTKRMETVLAQVECSQSEDDQNQRLEALVTQLQTEVSKLQAEAESHERVQFNNLCHQMFEKDQALGKSVKRFEELSASLQSRIDRILPPRSGNPIRALRQRENDLAAKFKSLEERERSVSTKEENLKEREKKLNERRQDNSASRKRPREGSPEPAQERNKFVRQLYMIAERADCFNLVFNKHMDVYEKIVLAEILGTEDFFRLRDFVHRGSMNKWFCLHEIRLMGRHSAKELTQENSGCKDHVSCLLAKVTEINCVKHLRFIRERDLKLGK</sequence>
<keyword evidence="4" id="KW-1185">Reference proteome</keyword>
<feature type="compositionally biased region" description="Basic and acidic residues" evidence="2">
    <location>
        <begin position="218"/>
        <end position="244"/>
    </location>
</feature>
<evidence type="ECO:0000256" key="2">
    <source>
        <dbReference type="SAM" id="MobiDB-lite"/>
    </source>
</evidence>
<gene>
    <name evidence="3" type="ORF">FSARC_7917</name>
</gene>
<proteinExistence type="predicted"/>
<name>A0A8H4TU98_9HYPO</name>
<feature type="region of interest" description="Disordered" evidence="2">
    <location>
        <begin position="218"/>
        <end position="262"/>
    </location>
</feature>
<evidence type="ECO:0000313" key="3">
    <source>
        <dbReference type="EMBL" id="KAF4964135.1"/>
    </source>
</evidence>
<feature type="coiled-coil region" evidence="1">
    <location>
        <begin position="96"/>
        <end position="154"/>
    </location>
</feature>